<reference evidence="1" key="1">
    <citation type="submission" date="2019-10" db="EMBL/GenBank/DDBJ databases">
        <title>Draft genome sequece of Microseira wollei NIES-4236.</title>
        <authorList>
            <person name="Yamaguchi H."/>
            <person name="Suzuki S."/>
            <person name="Kawachi M."/>
        </authorList>
    </citation>
    <scope>NUCLEOTIDE SEQUENCE</scope>
    <source>
        <strain evidence="1">NIES-4236</strain>
    </source>
</reference>
<evidence type="ECO:0008006" key="3">
    <source>
        <dbReference type="Google" id="ProtNLM"/>
    </source>
</evidence>
<keyword evidence="2" id="KW-1185">Reference proteome</keyword>
<evidence type="ECO:0000313" key="2">
    <source>
        <dbReference type="Proteomes" id="UP001050975"/>
    </source>
</evidence>
<sequence length="57" mass="6324">MIAEQLWRQLNCEQLASEQLAIHTLPMPKDMILLGWVEASKPNLVITQVASYLSGSG</sequence>
<accession>A0AAV3XC41</accession>
<protein>
    <recommendedName>
        <fullName evidence="3">LysR family transcriptional regulator</fullName>
    </recommendedName>
</protein>
<gene>
    <name evidence="1" type="ORF">MiSe_46460</name>
</gene>
<name>A0AAV3XC41_9CYAN</name>
<organism evidence="1 2">
    <name type="scientific">Microseira wollei NIES-4236</name>
    <dbReference type="NCBI Taxonomy" id="2530354"/>
    <lineage>
        <taxon>Bacteria</taxon>
        <taxon>Bacillati</taxon>
        <taxon>Cyanobacteriota</taxon>
        <taxon>Cyanophyceae</taxon>
        <taxon>Oscillatoriophycideae</taxon>
        <taxon>Aerosakkonematales</taxon>
        <taxon>Aerosakkonemataceae</taxon>
        <taxon>Microseira</taxon>
    </lineage>
</organism>
<dbReference type="Proteomes" id="UP001050975">
    <property type="component" value="Unassembled WGS sequence"/>
</dbReference>
<proteinExistence type="predicted"/>
<dbReference type="AlphaFoldDB" id="A0AAV3XC41"/>
<evidence type="ECO:0000313" key="1">
    <source>
        <dbReference type="EMBL" id="GET39874.1"/>
    </source>
</evidence>
<comment type="caution">
    <text evidence="1">The sequence shown here is derived from an EMBL/GenBank/DDBJ whole genome shotgun (WGS) entry which is preliminary data.</text>
</comment>
<dbReference type="EMBL" id="BLAY01000076">
    <property type="protein sequence ID" value="GET39874.1"/>
    <property type="molecule type" value="Genomic_DNA"/>
</dbReference>